<dbReference type="PANTHER" id="PTHR31719:SF179">
    <property type="entry name" value="OS08G0148400 PROTEIN"/>
    <property type="match status" value="1"/>
</dbReference>
<dbReference type="Gene3D" id="2.170.150.80">
    <property type="entry name" value="NAC domain"/>
    <property type="match status" value="1"/>
</dbReference>
<evidence type="ECO:0000256" key="5">
    <source>
        <dbReference type="SAM" id="MobiDB-lite"/>
    </source>
</evidence>
<evidence type="ECO:0000256" key="1">
    <source>
        <dbReference type="ARBA" id="ARBA00023015"/>
    </source>
</evidence>
<dbReference type="PANTHER" id="PTHR31719">
    <property type="entry name" value="NAC TRANSCRIPTION FACTOR 56"/>
    <property type="match status" value="1"/>
</dbReference>
<sequence length="387" mass="42864">MYPLAVAPLSGPDLHCTYAELISSLFKLQQGLSDLPPNVITCVNPYCSRPENISDKCWFFIGSERGSKAIEGGVWKPKGDPFPVFSDTVINGWKTILEFFEEKTPHSWQKTGWVMHEFKITPYELGQSIHDVNAHETSVLCRVFLSGDNLTHQDIVLKYSDDDSAVGKRPHPMPLVLLNTGGRFEKGSTSNHQENDQCEQGTPEGPQTGSPLTDPAPENLRENDIISNGDYLELCDLGAPGSPSSSSDNSSCVTMSSDECFDTLDLLQDLEPREDPSHDSRGINVPLNNFISDRHISSMTRTIASGALIKNDPRSLPLQGTRRTNIISTNSANKGKEKKGECSRQNPSPNHREASPSSSDSEGGKKGDRRVKRHRKKYLCFLFQFLL</sequence>
<dbReference type="GO" id="GO:0003677">
    <property type="term" value="F:DNA binding"/>
    <property type="evidence" value="ECO:0007669"/>
    <property type="project" value="UniProtKB-KW"/>
</dbReference>
<proteinExistence type="predicted"/>
<evidence type="ECO:0000256" key="2">
    <source>
        <dbReference type="ARBA" id="ARBA00023125"/>
    </source>
</evidence>
<evidence type="ECO:0000259" key="6">
    <source>
        <dbReference type="PROSITE" id="PS51005"/>
    </source>
</evidence>
<keyword evidence="8" id="KW-1185">Reference proteome</keyword>
<evidence type="ECO:0000313" key="8">
    <source>
        <dbReference type="Proteomes" id="UP001345219"/>
    </source>
</evidence>
<evidence type="ECO:0000313" key="7">
    <source>
        <dbReference type="EMBL" id="KAK4745702.1"/>
    </source>
</evidence>
<evidence type="ECO:0000256" key="4">
    <source>
        <dbReference type="ARBA" id="ARBA00023242"/>
    </source>
</evidence>
<feature type="region of interest" description="Disordered" evidence="5">
    <location>
        <begin position="179"/>
        <end position="222"/>
    </location>
</feature>
<keyword evidence="3" id="KW-0804">Transcription</keyword>
<feature type="domain" description="NAC" evidence="6">
    <location>
        <begin position="8"/>
        <end position="146"/>
    </location>
</feature>
<keyword evidence="2" id="KW-0238">DNA-binding</keyword>
<keyword evidence="1" id="KW-0805">Transcription regulation</keyword>
<dbReference type="InterPro" id="IPR003441">
    <property type="entry name" value="NAC-dom"/>
</dbReference>
<dbReference type="InterPro" id="IPR036093">
    <property type="entry name" value="NAC_dom_sf"/>
</dbReference>
<accession>A0AAN7JJ76</accession>
<comment type="caution">
    <text evidence="7">The sequence shown here is derived from an EMBL/GenBank/DDBJ whole genome shotgun (WGS) entry which is preliminary data.</text>
</comment>
<dbReference type="Pfam" id="PF02365">
    <property type="entry name" value="NAM"/>
    <property type="match status" value="1"/>
</dbReference>
<dbReference type="AlphaFoldDB" id="A0AAN7JJ76"/>
<reference evidence="7 8" key="1">
    <citation type="journal article" date="2023" name="Hortic Res">
        <title>Pangenome of water caltrop reveals structural variations and asymmetric subgenome divergence after allopolyploidization.</title>
        <authorList>
            <person name="Zhang X."/>
            <person name="Chen Y."/>
            <person name="Wang L."/>
            <person name="Yuan Y."/>
            <person name="Fang M."/>
            <person name="Shi L."/>
            <person name="Lu R."/>
            <person name="Comes H.P."/>
            <person name="Ma Y."/>
            <person name="Chen Y."/>
            <person name="Huang G."/>
            <person name="Zhou Y."/>
            <person name="Zheng Z."/>
            <person name="Qiu Y."/>
        </authorList>
    </citation>
    <scope>NUCLEOTIDE SEQUENCE [LARGE SCALE GENOMIC DNA]</scope>
    <source>
        <tissue evidence="7">Roots</tissue>
    </source>
</reference>
<organism evidence="7 8">
    <name type="scientific">Trapa incisa</name>
    <dbReference type="NCBI Taxonomy" id="236973"/>
    <lineage>
        <taxon>Eukaryota</taxon>
        <taxon>Viridiplantae</taxon>
        <taxon>Streptophyta</taxon>
        <taxon>Embryophyta</taxon>
        <taxon>Tracheophyta</taxon>
        <taxon>Spermatophyta</taxon>
        <taxon>Magnoliopsida</taxon>
        <taxon>eudicotyledons</taxon>
        <taxon>Gunneridae</taxon>
        <taxon>Pentapetalae</taxon>
        <taxon>rosids</taxon>
        <taxon>malvids</taxon>
        <taxon>Myrtales</taxon>
        <taxon>Lythraceae</taxon>
        <taxon>Trapa</taxon>
    </lineage>
</organism>
<dbReference type="Proteomes" id="UP001345219">
    <property type="component" value="Chromosome 10"/>
</dbReference>
<dbReference type="EMBL" id="JAXIOK010000021">
    <property type="protein sequence ID" value="KAK4745702.1"/>
    <property type="molecule type" value="Genomic_DNA"/>
</dbReference>
<gene>
    <name evidence="7" type="ORF">SAY87_012014</name>
</gene>
<protein>
    <recommendedName>
        <fullName evidence="6">NAC domain-containing protein</fullName>
    </recommendedName>
</protein>
<evidence type="ECO:0000256" key="3">
    <source>
        <dbReference type="ARBA" id="ARBA00023163"/>
    </source>
</evidence>
<keyword evidence="4" id="KW-0539">Nucleus</keyword>
<dbReference type="GO" id="GO:0006355">
    <property type="term" value="P:regulation of DNA-templated transcription"/>
    <property type="evidence" value="ECO:0007669"/>
    <property type="project" value="InterPro"/>
</dbReference>
<dbReference type="SUPFAM" id="SSF101941">
    <property type="entry name" value="NAC domain"/>
    <property type="match status" value="1"/>
</dbReference>
<feature type="compositionally biased region" description="Polar residues" evidence="5">
    <location>
        <begin position="321"/>
        <end position="333"/>
    </location>
</feature>
<dbReference type="PROSITE" id="PS51005">
    <property type="entry name" value="NAC"/>
    <property type="match status" value="1"/>
</dbReference>
<feature type="region of interest" description="Disordered" evidence="5">
    <location>
        <begin position="312"/>
        <end position="371"/>
    </location>
</feature>
<name>A0AAN7JJ76_9MYRT</name>